<reference evidence="2" key="1">
    <citation type="submission" date="2016-04" db="EMBL/GenBank/DDBJ databases">
        <authorList>
            <person name="Nguyen H.D."/>
            <person name="Samba Siva P."/>
            <person name="Cullis J."/>
            <person name="Levesque C.A."/>
            <person name="Hambleton S."/>
        </authorList>
    </citation>
    <scope>NUCLEOTIDE SEQUENCE</scope>
    <source>
        <strain evidence="2">DAOMC 236416</strain>
    </source>
</reference>
<protein>
    <submittedName>
        <fullName evidence="2">Uncharacterized protein</fullName>
    </submittedName>
</protein>
<dbReference type="AlphaFoldDB" id="A0A177TVB7"/>
<reference evidence="2" key="2">
    <citation type="journal article" date="2019" name="IMA Fungus">
        <title>Genome sequencing and comparison of five Tilletia species to identify candidate genes for the detection of regulated species infecting wheat.</title>
        <authorList>
            <person name="Nguyen H.D.T."/>
            <person name="Sultana T."/>
            <person name="Kesanakurti P."/>
            <person name="Hambleton S."/>
        </authorList>
    </citation>
    <scope>NUCLEOTIDE SEQUENCE</scope>
    <source>
        <strain evidence="2">DAOMC 236416</strain>
    </source>
</reference>
<evidence type="ECO:0000256" key="1">
    <source>
        <dbReference type="SAM" id="MobiDB-lite"/>
    </source>
</evidence>
<evidence type="ECO:0000313" key="2">
    <source>
        <dbReference type="EMBL" id="KAE8250675.1"/>
    </source>
</evidence>
<feature type="region of interest" description="Disordered" evidence="1">
    <location>
        <begin position="1"/>
        <end position="129"/>
    </location>
</feature>
<keyword evidence="3" id="KW-1185">Reference proteome</keyword>
<accession>A0A177TVB7</accession>
<feature type="compositionally biased region" description="Polar residues" evidence="1">
    <location>
        <begin position="61"/>
        <end position="77"/>
    </location>
</feature>
<gene>
    <name evidence="2" type="ORF">A4X13_0g4502</name>
</gene>
<comment type="caution">
    <text evidence="2">The sequence shown here is derived from an EMBL/GenBank/DDBJ whole genome shotgun (WGS) entry which is preliminary data.</text>
</comment>
<organism evidence="2 3">
    <name type="scientific">Tilletia indica</name>
    <dbReference type="NCBI Taxonomy" id="43049"/>
    <lineage>
        <taxon>Eukaryota</taxon>
        <taxon>Fungi</taxon>
        <taxon>Dikarya</taxon>
        <taxon>Basidiomycota</taxon>
        <taxon>Ustilaginomycotina</taxon>
        <taxon>Exobasidiomycetes</taxon>
        <taxon>Tilletiales</taxon>
        <taxon>Tilletiaceae</taxon>
        <taxon>Tilletia</taxon>
    </lineage>
</organism>
<name>A0A177TVB7_9BASI</name>
<sequence length="213" mass="22900">MSASRAGSRLDYVEIPPRERRIELSDDEEDGETEIRQGEKEDERAEVGNAPEVVDDAVEAETSTTAKTSRSNARTQPTRTRKAAVKARTRRSGSSRAPSTRKRAAPRRSTLKGVDANDANSATSEPSAAIAASEADVQHVESALQLWSPATPSLYGLDPATVQHLNPAAIAQTVRSGLDRNNFVVNGDEEIHRQLILKATIAACVATCITRVG</sequence>
<feature type="compositionally biased region" description="Basic and acidic residues" evidence="1">
    <location>
        <begin position="33"/>
        <end position="46"/>
    </location>
</feature>
<dbReference type="Proteomes" id="UP000077521">
    <property type="component" value="Unassembled WGS sequence"/>
</dbReference>
<dbReference type="EMBL" id="LWDF02000299">
    <property type="protein sequence ID" value="KAE8250675.1"/>
    <property type="molecule type" value="Genomic_DNA"/>
</dbReference>
<evidence type="ECO:0000313" key="3">
    <source>
        <dbReference type="Proteomes" id="UP000077521"/>
    </source>
</evidence>
<feature type="compositionally biased region" description="Basic residues" evidence="1">
    <location>
        <begin position="79"/>
        <end position="110"/>
    </location>
</feature>
<proteinExistence type="predicted"/>